<proteinExistence type="predicted"/>
<dbReference type="RefSeq" id="WP_054823381.1">
    <property type="nucleotide sequence ID" value="NZ_CP033138.1"/>
</dbReference>
<evidence type="ECO:0000313" key="1">
    <source>
        <dbReference type="EMBL" id="AYO17064.1"/>
    </source>
</evidence>
<sequence length="64" mass="7213">MLNQVVVNDERYKLEKGIGSFHDCRVKCALGPNCEHLLDDDLNAPCGGEDMYLVKWKDSENAKS</sequence>
<name>A0ABM6ZMY8_9VIBR</name>
<keyword evidence="2" id="KW-1185">Reference proteome</keyword>
<reference evidence="1 2" key="1">
    <citation type="submission" date="2018-10" db="EMBL/GenBank/DDBJ databases">
        <title>Whole Genome of Vibrio owensii strain 170502, isolated from Acute Hepatopancreatic Necrosis Disease (AHPND) shrimp.</title>
        <authorList>
            <person name="Yan M."/>
            <person name="Wang X."/>
            <person name="Wang Y."/>
        </authorList>
    </citation>
    <scope>NUCLEOTIDE SEQUENCE [LARGE SCALE GENOMIC DNA]</scope>
    <source>
        <strain evidence="1 2">1700302</strain>
    </source>
</reference>
<organism evidence="1 2">
    <name type="scientific">Vibrio owensii</name>
    <dbReference type="NCBI Taxonomy" id="696485"/>
    <lineage>
        <taxon>Bacteria</taxon>
        <taxon>Pseudomonadati</taxon>
        <taxon>Pseudomonadota</taxon>
        <taxon>Gammaproteobacteria</taxon>
        <taxon>Vibrionales</taxon>
        <taxon>Vibrionaceae</taxon>
        <taxon>Vibrio</taxon>
    </lineage>
</organism>
<dbReference type="EMBL" id="CP033138">
    <property type="protein sequence ID" value="AYO17064.1"/>
    <property type="molecule type" value="Genomic_DNA"/>
</dbReference>
<gene>
    <name evidence="1" type="ORF">D0812_22000</name>
</gene>
<protein>
    <submittedName>
        <fullName evidence="1">Uncharacterized protein</fullName>
    </submittedName>
</protein>
<evidence type="ECO:0000313" key="2">
    <source>
        <dbReference type="Proteomes" id="UP000272136"/>
    </source>
</evidence>
<accession>A0ABM6ZMY8</accession>
<dbReference type="Proteomes" id="UP000272136">
    <property type="component" value="Chromosome 2"/>
</dbReference>